<protein>
    <recommendedName>
        <fullName evidence="1">Protoporphyrinogen IX oxidase</fullName>
        <ecNumber evidence="1">1.3.99.-</ecNumber>
    </recommendedName>
</protein>
<dbReference type="InterPro" id="IPR005265">
    <property type="entry name" value="HemJ-like"/>
</dbReference>
<comment type="caution">
    <text evidence="3">The sequence shown here is derived from an EMBL/GenBank/DDBJ whole genome shotgun (WGS) entry which is preliminary data.</text>
</comment>
<reference evidence="3" key="1">
    <citation type="submission" date="2018-08" db="EMBL/GenBank/DDBJ databases">
        <title>Identification of Burkholderia cepacia strains that express a Burkholderia pseudomallei-like capsular polysaccharide.</title>
        <authorList>
            <person name="Burtnick M.N."/>
            <person name="Vongsouvath M."/>
            <person name="Newton P."/>
            <person name="Wuthiekanun V."/>
            <person name="Limmathurotsakul D."/>
            <person name="Brett P.J."/>
            <person name="Chantratita N."/>
            <person name="Dance D.A."/>
        </authorList>
    </citation>
    <scope>NUCLEOTIDE SEQUENCE</scope>
    <source>
        <strain evidence="3">SBXCC001</strain>
    </source>
</reference>
<keyword evidence="1" id="KW-0408">Iron</keyword>
<dbReference type="EMBL" id="QXCT01000001">
    <property type="protein sequence ID" value="MDW9251508.1"/>
    <property type="molecule type" value="Genomic_DNA"/>
</dbReference>
<feature type="transmembrane region" description="Helical" evidence="2">
    <location>
        <begin position="12"/>
        <end position="34"/>
    </location>
</feature>
<name>A0AAW9CR14_BURTH</name>
<evidence type="ECO:0000256" key="1">
    <source>
        <dbReference type="PIRNR" id="PIRNR004638"/>
    </source>
</evidence>
<feature type="transmembrane region" description="Helical" evidence="2">
    <location>
        <begin position="74"/>
        <end position="95"/>
    </location>
</feature>
<dbReference type="PIRSF" id="PIRSF004638">
    <property type="entry name" value="UCP004638"/>
    <property type="match status" value="1"/>
</dbReference>
<gene>
    <name evidence="3" type="ORF">C7S16_5395</name>
</gene>
<dbReference type="GO" id="GO:0006782">
    <property type="term" value="P:protoporphyrinogen IX biosynthetic process"/>
    <property type="evidence" value="ECO:0007669"/>
    <property type="project" value="UniProtKB-UniRule"/>
</dbReference>
<dbReference type="GO" id="GO:0005886">
    <property type="term" value="C:plasma membrane"/>
    <property type="evidence" value="ECO:0007669"/>
    <property type="project" value="UniProtKB-UniRule"/>
</dbReference>
<keyword evidence="1" id="KW-0479">Metal-binding</keyword>
<keyword evidence="2" id="KW-0812">Transmembrane</keyword>
<comment type="function">
    <text evidence="1">Catalyzes the oxidation of protoporphyrinogen IX to protoporphyrin IX.</text>
</comment>
<comment type="catalytic activity">
    <reaction evidence="1">
        <text>protoporphyrinogen IX + 3 A = protoporphyrin IX + 3 AH2</text>
        <dbReference type="Rhea" id="RHEA:62000"/>
        <dbReference type="ChEBI" id="CHEBI:13193"/>
        <dbReference type="ChEBI" id="CHEBI:17499"/>
        <dbReference type="ChEBI" id="CHEBI:57306"/>
        <dbReference type="ChEBI" id="CHEBI:57307"/>
    </reaction>
</comment>
<dbReference type="RefSeq" id="WP_011401549.1">
    <property type="nucleotide sequence ID" value="NZ_CP008915.2"/>
</dbReference>
<sequence length="133" mass="13955">MIYLLLKAVHVASITVFVGGLLVLAIGIRIPNLVVQRAVLQWDRRATLPALALVWASGVTIALLGHWFGDAWLSAKLVLVAALSALHGILAGRLRRMARDGSTVAPVWLHTGIGAGIVATAAAAIALVVIKPF</sequence>
<dbReference type="EC" id="1.3.99.-" evidence="1"/>
<keyword evidence="1" id="KW-0349">Heme</keyword>
<feature type="transmembrane region" description="Helical" evidence="2">
    <location>
        <begin position="107"/>
        <end position="130"/>
    </location>
</feature>
<evidence type="ECO:0000313" key="4">
    <source>
        <dbReference type="Proteomes" id="UP001272137"/>
    </source>
</evidence>
<evidence type="ECO:0000256" key="2">
    <source>
        <dbReference type="SAM" id="Phobius"/>
    </source>
</evidence>
<dbReference type="GO" id="GO:0046872">
    <property type="term" value="F:metal ion binding"/>
    <property type="evidence" value="ECO:0007669"/>
    <property type="project" value="UniProtKB-UniRule"/>
</dbReference>
<comment type="cofactor">
    <cofactor evidence="1">
        <name>heme b</name>
        <dbReference type="ChEBI" id="CHEBI:60344"/>
    </cofactor>
    <text evidence="1">Binds 1 heme b (iron(II)-protoporphyrin IX) group per subunit.</text>
</comment>
<evidence type="ECO:0000313" key="3">
    <source>
        <dbReference type="EMBL" id="MDW9251508.1"/>
    </source>
</evidence>
<dbReference type="GO" id="GO:0070818">
    <property type="term" value="F:protoporphyrinogen oxidase activity"/>
    <property type="evidence" value="ECO:0007669"/>
    <property type="project" value="UniProtKB-UniRule"/>
</dbReference>
<organism evidence="3 4">
    <name type="scientific">Burkholderia thailandensis</name>
    <dbReference type="NCBI Taxonomy" id="57975"/>
    <lineage>
        <taxon>Bacteria</taxon>
        <taxon>Pseudomonadati</taxon>
        <taxon>Pseudomonadota</taxon>
        <taxon>Betaproteobacteria</taxon>
        <taxon>Burkholderiales</taxon>
        <taxon>Burkholderiaceae</taxon>
        <taxon>Burkholderia</taxon>
        <taxon>pseudomallei group</taxon>
    </lineage>
</organism>
<feature type="transmembrane region" description="Helical" evidence="2">
    <location>
        <begin position="46"/>
        <end position="68"/>
    </location>
</feature>
<dbReference type="Proteomes" id="UP001272137">
    <property type="component" value="Unassembled WGS sequence"/>
</dbReference>
<accession>A0AAW9CR14</accession>
<comment type="pathway">
    <text evidence="1">Porphyrin-containing compound metabolism; protoporphyrin-IX biosynthesis; protoporphyrin-IX from protoporphyrinogen-IX: step 1/1.</text>
</comment>
<dbReference type="KEGG" id="btha:DR62_4717"/>
<dbReference type="AlphaFoldDB" id="A0AAW9CR14"/>
<keyword evidence="2" id="KW-1133">Transmembrane helix</keyword>
<dbReference type="GeneID" id="45119609"/>
<keyword evidence="1 2" id="KW-0472">Membrane</keyword>
<comment type="similarity">
    <text evidence="1">Belongs to the HemJ family.</text>
</comment>
<proteinExistence type="inferred from homology"/>
<keyword evidence="1" id="KW-1003">Cell membrane</keyword>